<comment type="similarity">
    <text evidence="4">Belongs to the class I-like SAM-binding methyltransferase superfamily. gTMT family.</text>
</comment>
<dbReference type="EMBL" id="HBFQ01009106">
    <property type="protein sequence ID" value="CAD8832019.1"/>
    <property type="molecule type" value="Transcribed_RNA"/>
</dbReference>
<evidence type="ECO:0000313" key="8">
    <source>
        <dbReference type="EMBL" id="CAD8832019.1"/>
    </source>
</evidence>
<dbReference type="InterPro" id="IPR050447">
    <property type="entry name" value="Erg6_SMT_methyltransf"/>
</dbReference>
<gene>
    <name evidence="8" type="ORF">NSCI0253_LOCUS6366</name>
</gene>
<sequence length="429" mass="47992">MAVPHRPSRRSRSLLGFVLVGACLLMLPSLSALPTFASLLGGPRLWPSSSAQHGSRLTNATEEVPRPSVSRHASDSGRTLPASLSPGIVGALSLLILVGAALRFKKWLDTPKRPYVPTGGEEHSANTVGASYDEWTRDGVVEHYWGEHIHMGAYRDLSSQSGYHRNDGFVVAFLRATFGRLRDFKLAKYDFIEDMLDWSDAPGGVRRILDVGCGIGGTTRTLARKFPEAEVTGIAISAEQVKRATALAQEAGLKNLKFVVMDALNMTFQDGEFDFVWACESGEHMPDKRRYVEEMVRVLQPGGSMVVATWCERDPDPPFTPEDRTNLDFLYQEWSHPFFISINSYKDLMEGTGMLEPVKTADWTEQTLPSWRHSIWVGAWSPWYVLRQSLGRPSMALSIVREIVTLERFHRAMARGLLQYGMMKAQKKM</sequence>
<dbReference type="GO" id="GO:0032259">
    <property type="term" value="P:methylation"/>
    <property type="evidence" value="ECO:0007669"/>
    <property type="project" value="UniProtKB-UniRule"/>
</dbReference>
<keyword evidence="6" id="KW-0472">Membrane</keyword>
<reference evidence="8" key="1">
    <citation type="submission" date="2021-01" db="EMBL/GenBank/DDBJ databases">
        <authorList>
            <person name="Corre E."/>
            <person name="Pelletier E."/>
            <person name="Niang G."/>
            <person name="Scheremetjew M."/>
            <person name="Finn R."/>
            <person name="Kale V."/>
            <person name="Holt S."/>
            <person name="Cochrane G."/>
            <person name="Meng A."/>
            <person name="Brown T."/>
            <person name="Cohen L."/>
        </authorList>
    </citation>
    <scope>NUCLEOTIDE SEQUENCE</scope>
</reference>
<evidence type="ECO:0000259" key="7">
    <source>
        <dbReference type="Pfam" id="PF13649"/>
    </source>
</evidence>
<feature type="domain" description="Methyltransferase" evidence="7">
    <location>
        <begin position="208"/>
        <end position="303"/>
    </location>
</feature>
<keyword evidence="6" id="KW-1133">Transmembrane helix</keyword>
<feature type="compositionally biased region" description="Polar residues" evidence="5">
    <location>
        <begin position="50"/>
        <end position="61"/>
    </location>
</feature>
<evidence type="ECO:0000256" key="3">
    <source>
        <dbReference type="ARBA" id="ARBA00022691"/>
    </source>
</evidence>
<dbReference type="InterPro" id="IPR041698">
    <property type="entry name" value="Methyltransf_25"/>
</dbReference>
<dbReference type="CDD" id="cd02440">
    <property type="entry name" value="AdoMet_MTases"/>
    <property type="match status" value="1"/>
</dbReference>
<dbReference type="InterPro" id="IPR029063">
    <property type="entry name" value="SAM-dependent_MTases_sf"/>
</dbReference>
<feature type="region of interest" description="SAM motif II" evidence="4">
    <location>
        <begin position="271"/>
        <end position="279"/>
    </location>
</feature>
<keyword evidence="1 4" id="KW-0489">Methyltransferase</keyword>
<dbReference type="AlphaFoldDB" id="A0A7S1EXV6"/>
<dbReference type="PANTHER" id="PTHR44068:SF11">
    <property type="entry name" value="GERANYL DIPHOSPHATE 2-C-METHYLTRANSFERASE"/>
    <property type="match status" value="1"/>
</dbReference>
<dbReference type="SUPFAM" id="SSF53335">
    <property type="entry name" value="S-adenosyl-L-methionine-dependent methyltransferases"/>
    <property type="match status" value="1"/>
</dbReference>
<accession>A0A7S1EXV6</accession>
<name>A0A7S1EXV6_NOCSC</name>
<feature type="transmembrane region" description="Helical" evidence="6">
    <location>
        <begin position="84"/>
        <end position="104"/>
    </location>
</feature>
<organism evidence="8">
    <name type="scientific">Noctiluca scintillans</name>
    <name type="common">Sea sparkle</name>
    <name type="synonym">Red tide dinoflagellate</name>
    <dbReference type="NCBI Taxonomy" id="2966"/>
    <lineage>
        <taxon>Eukaryota</taxon>
        <taxon>Sar</taxon>
        <taxon>Alveolata</taxon>
        <taxon>Dinophyceae</taxon>
        <taxon>Noctilucales</taxon>
        <taxon>Noctilucaceae</taxon>
        <taxon>Noctiluca</taxon>
    </lineage>
</organism>
<feature type="region of interest" description="SAM motif I" evidence="4">
    <location>
        <begin position="208"/>
        <end position="217"/>
    </location>
</feature>
<dbReference type="Pfam" id="PF13649">
    <property type="entry name" value="Methyltransf_25"/>
    <property type="match status" value="1"/>
</dbReference>
<evidence type="ECO:0000256" key="1">
    <source>
        <dbReference type="ARBA" id="ARBA00022603"/>
    </source>
</evidence>
<feature type="region of interest" description="Disordered" evidence="5">
    <location>
        <begin position="50"/>
        <end position="79"/>
    </location>
</feature>
<keyword evidence="2 4" id="KW-0808">Transferase</keyword>
<dbReference type="PROSITE" id="PS51257">
    <property type="entry name" value="PROKAR_LIPOPROTEIN"/>
    <property type="match status" value="1"/>
</dbReference>
<keyword evidence="3 4" id="KW-0949">S-adenosyl-L-methionine</keyword>
<proteinExistence type="inferred from homology"/>
<evidence type="ECO:0000256" key="6">
    <source>
        <dbReference type="SAM" id="Phobius"/>
    </source>
</evidence>
<evidence type="ECO:0000256" key="4">
    <source>
        <dbReference type="PROSITE-ProRule" id="PRU00914"/>
    </source>
</evidence>
<evidence type="ECO:0000256" key="5">
    <source>
        <dbReference type="SAM" id="MobiDB-lite"/>
    </source>
</evidence>
<dbReference type="GO" id="GO:0008168">
    <property type="term" value="F:methyltransferase activity"/>
    <property type="evidence" value="ECO:0007669"/>
    <property type="project" value="UniProtKB-KW"/>
</dbReference>
<feature type="region of interest" description="SAM motif III" evidence="4">
    <location>
        <begin position="298"/>
        <end position="307"/>
    </location>
</feature>
<keyword evidence="6" id="KW-0812">Transmembrane</keyword>
<dbReference type="Gene3D" id="3.40.50.150">
    <property type="entry name" value="Vaccinia Virus protein VP39"/>
    <property type="match status" value="1"/>
</dbReference>
<dbReference type="PROSITE" id="PS51581">
    <property type="entry name" value="SAM_GTMT"/>
    <property type="match status" value="1"/>
</dbReference>
<dbReference type="InterPro" id="IPR025774">
    <property type="entry name" value="PiNMT-like"/>
</dbReference>
<protein>
    <recommendedName>
        <fullName evidence="7">Methyltransferase domain-containing protein</fullName>
    </recommendedName>
</protein>
<dbReference type="PANTHER" id="PTHR44068">
    <property type="entry name" value="ZGC:194242"/>
    <property type="match status" value="1"/>
</dbReference>
<evidence type="ECO:0000256" key="2">
    <source>
        <dbReference type="ARBA" id="ARBA00022679"/>
    </source>
</evidence>